<dbReference type="InterPro" id="IPR046791">
    <property type="entry name" value="Polycystin_dom"/>
</dbReference>
<dbReference type="InterPro" id="IPR000203">
    <property type="entry name" value="GPS"/>
</dbReference>
<dbReference type="GO" id="GO:0050982">
    <property type="term" value="P:detection of mechanical stimulus"/>
    <property type="evidence" value="ECO:0007669"/>
    <property type="project" value="TreeGrafter"/>
</dbReference>
<dbReference type="SMART" id="SM00308">
    <property type="entry name" value="LH2"/>
    <property type="match status" value="1"/>
</dbReference>
<feature type="domain" description="GAIN-B" evidence="15">
    <location>
        <begin position="2022"/>
        <end position="2203"/>
    </location>
</feature>
<comment type="subcellular location">
    <subcellularLocation>
        <location evidence="2">Cell membrane</location>
        <topology evidence="2">Multi-pass membrane protein</topology>
    </subcellularLocation>
    <subcellularLocation>
        <location evidence="1">Cell projection</location>
        <location evidence="1">Cilium</location>
    </subcellularLocation>
</comment>
<evidence type="ECO:0000256" key="12">
    <source>
        <dbReference type="SAM" id="Phobius"/>
    </source>
</evidence>
<organism evidence="16 17">
    <name type="scientific">Homarus americanus</name>
    <name type="common">American lobster</name>
    <dbReference type="NCBI Taxonomy" id="6706"/>
    <lineage>
        <taxon>Eukaryota</taxon>
        <taxon>Metazoa</taxon>
        <taxon>Ecdysozoa</taxon>
        <taxon>Arthropoda</taxon>
        <taxon>Crustacea</taxon>
        <taxon>Multicrustacea</taxon>
        <taxon>Malacostraca</taxon>
        <taxon>Eumalacostraca</taxon>
        <taxon>Eucarida</taxon>
        <taxon>Decapoda</taxon>
        <taxon>Pleocyemata</taxon>
        <taxon>Astacidea</taxon>
        <taxon>Nephropoidea</taxon>
        <taxon>Nephropidae</taxon>
        <taxon>Homarus</taxon>
    </lineage>
</organism>
<evidence type="ECO:0000256" key="9">
    <source>
        <dbReference type="ARBA" id="ARBA00023157"/>
    </source>
</evidence>
<evidence type="ECO:0000256" key="1">
    <source>
        <dbReference type="ARBA" id="ARBA00004138"/>
    </source>
</evidence>
<feature type="region of interest" description="Disordered" evidence="11">
    <location>
        <begin position="2639"/>
        <end position="2664"/>
    </location>
</feature>
<sequence length="3151" mass="347903">RPASLMLGCVRCAPLQVRVIERITMDNISIEYMSATDAPEWSPSVFKADTMLNFTAIVKTGNATSFELVVDGEVMASSDSSISYSFQSAGKFNVSMAASGEAGTSPPFLVTVEAAQSLKESDIQFLLPEKVVWPTAYTTAVIKITSVDELPNLVTGDIDWGDNTTLTSVDLTENTPARTTGSVTFNVTHVYQEPGEYLVSLRLVNPVSRVTTNITVRVLEHNTLDTNLVVYHTSSDAPAWNTTYFKTNVQLNLTAVVLTGAPDNFTLQVNGETFTSTSPSFVYTFSNAGEYNISIVSSGEAGESSPAVTTVQVARTLTEENVQVMAPDISVWPHAETEVMIVIMAPGELPTHVEVTIMWDDDAADTYLDLQQDTLPGAIGAVSQNVTHNYSQPGVYQITITFSSPVSQINVTKEVRVLVHLSIKTVMVEYQNEVDAPQWNATMFKTDVPLNFTAVVETGIATNYTLYVEDQVIIENEPSIIYTFQSAGEFSVNMTIHGEAGVSPAMILMVTAVQPLLDELVNLTLPDFIVLPPGVATVMIVVTPSEEIPTFIESYNVTWGDGGNTTGSDMLAETQPGAVGSVIRNPTHNYTESGEFLVTLTVFNPVSVVSVSKLMTVLDELAAGAIIVNYQDEADAPLWYSAAFKTGIPLNFTAVVLSGDAGEYVVNMTTSGDAGMSLPVTTTVLVQRPVLDEHLAVIVPEFVVWSLDIANVTITLSSLGELPTNMTLTIGWSDGEADMDLDLTGETAPGALGSVMREVSRNFSQPGDYVIILHAWNSVSRANVTKTLLVLDRLTLGGILVEYGDASDATDTHSEVFKTNVPLNFTALINSGEAEEFTLTVNQEVLVSTTASFVYTFENAGEYQVTMRTSGEAGASNSMVSWVKVARPLGREDAEVEAPKFVVSPPGNINVTFTLTSPEEVPTNVTGLISWGDGKPPEEVTLERDTPAGAKGPISLILRYIYSKPGDYGLNLYMKNPVSRLNLSELVSVVQKLELTDLVITLKEGDESKTRPQSFYYMTDSVNINPGSVKGEVDNYTLSVSGRDDLMQTTPIFTLTFDRESDYEVAVIAEGLAGASNVVSGWVRVRDSLHDLEVEVSDIETRVDLEISFKIQAPVFLGACLTVDLGDGYLVGWKRTDKCEGKEAGEVEWETKPLSESVTFYYEYTTPGKYEAKIRLFSIMAELVENINITVFDTLPCDHLNVWIQKNGTLEAPVNITRASKLWVRSFAEVNCSVPEISMEINWGMTRVNDSMEEDLSAVDTTKGVLFLPVRTLHYGLYRAIVSYNISMTNTRGSDVWVALEAESVIQVGKSDLMVLMVKGGAPRIRRGTLQTLTLTPGHISYDPDYPEIPLISYVWSCRMENEDLPARGVVSDKPNNRNKYEGKNDMGGCWGEGPGWMSLTKPTFTIDIDIFRNPDKTYILQVIASSVDGRQGTTAVEVEVVVGDPPTLVSGCSPPWFCTQIPGAQLVNLAKVIIKSGCEVMPGKEAIGEDGCGKVPLLYSWKVFGVEPSGARTLPLNITGVTIALLDAFWEIYGSIYQLFDVQVTAQRPGETAQGLAVQRLQINKAPEGGSCSAEILTITEEEEEGVQVGVQVETRVGKVVPTLAVTALVDTVVCNCTDWEDPEGFEIPKYSFFALSDKGEKMILAFGSSSVGQVVLPYGNLSLWGAVSDHMGAETHYLIANIDSLLPTKMAFDEYLARNELTKAVGARDQTKEPEQDENASLEKNKNMLGAVDKFSVTNMDEVIQVNNILGAVADPLPKENQGSAVDMLVTLSSAADKEAPLSQQKDFVAGALATTANLMKGVNKSVKKSNSTNSTNEDTFKLMKMTRARRMKRMAVNESFEIYDEEEDVEIAPYEPSEDDQDANEKVGKMLDVVGASQGALLQSSVVGEEPAKIDAGDQVNMAVGFFDAADLEGRVVEVGGAVYVFPGYCAITRQEASCLTNKSITIGVQMAKWKGQVHGYGGGRDQLSEDSATVQLSLVDSMSMPIPVNDSLEDFIMYIPRAQETVSEPTLIEPTVSPLMALSIHNIFVPAPRVGVTVLVRPENDSDVDEWVLAWSSSTLNGSLEFTENLVYFNNLTYHPDTGFYELFLDSEVIDDVTGMYSVGIGRYNVTIPEPQEHPCFEDPPNNTILLSYDTQFNSSYYFSTFTSSCLFFDKELLTWSSDGCKVIGANSTVTMCSCNHLTSFGSGFFIMPNTIDFSYVFANAGFTDNLTIYLVLIISIGLYLIGLIYARIMDKKDVEKVGATPLPDNNPDDHYLYNLMVHTGQLPSAGTKSKVQFLLVGDWDETDVRTLNEDDKRTLLTRGASDHFIMATERPLGPLHYLRIWHDNSGKAKEASWFFAYMVVRDVQTGEEFQFISNQWLAVEEGDGQVDRLVAVAGEQQLKDYSHVFGKTVQKNLADDHLWFSVFLRPPRSRFTRVQRLSSCMALLYLSMLVNAMFYQRALGVGFISNLIVFPPSFCIVFFFRKSRPRKEKSSRLKAALSKQNPSVYGDVEASGGIKTHPSSSSSSSTSTRTTRKKLITPATVNTDKRSVDSHDTKLKRKKKLTLPWWCVIIAWVLCAISIAVAVFFLWAYGIQFGNEKATKWLTALISSIFSSVLFTQPVKIYLMAMLLSWILKKPLDEFEDYDDDEEEFELGSDEELLHSPPSSQGSRKRKRAQVGAGLSEEELAAAKERRKQELAMQELLLEIFVYLIFLTIILSISHGSKDPNTYLMRTNLADTFAHSSSSTCPEFAKINQNNHFWCWAREALVPNLLNTTLYNGEHRPQEIYGGGGYLVELRGTMSKVMWILDTLEAQEWVDEHTKALFVEFAVFNPQVNLFAVTMFVIEFIPGGGVLPKFEFQGLKLLRYHTPGGAYVLAVEILYIIFTFFYTRREYKSLKKLGWSYFKSIWNLFEICVIILSYIAIVFYLLKTSLTYYLLEKFVATKGKKYIRIQPLAFLDDVLSYVIAFQVFIGTLKLLKLLKFNRRIGMLSATLKDAAVDILGFGLFFIVLIFSFVTVFYLNTLTYVKEFSTFIKAAESSFFVINKKFNDIQAASPILGPIFYFTFAFIMYWIVFQLLIAIICHSFAKVSQDISRQPNDYEVVEYIIARLSAYLSALRPNSVQNVNIAPPKPPDVKSQLWHINTSLDRSLSVLDRSLPSKKGKGT</sequence>
<feature type="transmembrane region" description="Helical" evidence="12">
    <location>
        <begin position="2985"/>
        <end position="3007"/>
    </location>
</feature>
<dbReference type="Pfam" id="PF08016">
    <property type="entry name" value="PKD_channel"/>
    <property type="match status" value="1"/>
</dbReference>
<dbReference type="SUPFAM" id="SSF49299">
    <property type="entry name" value="PKD domain"/>
    <property type="match status" value="5"/>
</dbReference>
<feature type="region of interest" description="Disordered" evidence="11">
    <location>
        <begin position="2492"/>
        <end position="2521"/>
    </location>
</feature>
<reference evidence="16" key="1">
    <citation type="journal article" date="2021" name="Sci. Adv.">
        <title>The American lobster genome reveals insights on longevity, neural, and immune adaptations.</title>
        <authorList>
            <person name="Polinski J.M."/>
            <person name="Zimin A.V."/>
            <person name="Clark K.F."/>
            <person name="Kohn A.B."/>
            <person name="Sadowski N."/>
            <person name="Timp W."/>
            <person name="Ptitsyn A."/>
            <person name="Khanna P."/>
            <person name="Romanova D.Y."/>
            <person name="Williams P."/>
            <person name="Greenwood S.J."/>
            <person name="Moroz L.L."/>
            <person name="Walt D.R."/>
            <person name="Bodnar A.G."/>
        </authorList>
    </citation>
    <scope>NUCLEOTIDE SEQUENCE</scope>
    <source>
        <strain evidence="16">GMGI-L3</strain>
    </source>
</reference>
<protein>
    <submittedName>
        <fullName evidence="16">Polycystic kidney disease protein 1-like 2-like 4</fullName>
    </submittedName>
</protein>
<feature type="transmembrane region" description="Helical" evidence="12">
    <location>
        <begin position="2947"/>
        <end position="2964"/>
    </location>
</feature>
<evidence type="ECO:0000256" key="11">
    <source>
        <dbReference type="SAM" id="MobiDB-lite"/>
    </source>
</evidence>
<keyword evidence="6 12" id="KW-1133">Transmembrane helix</keyword>
<evidence type="ECO:0000256" key="5">
    <source>
        <dbReference type="ARBA" id="ARBA00022729"/>
    </source>
</evidence>
<feature type="domain" description="PKD" evidence="13">
    <location>
        <begin position="554"/>
        <end position="617"/>
    </location>
</feature>
<evidence type="ECO:0000256" key="10">
    <source>
        <dbReference type="PROSITE-ProRule" id="PRU00152"/>
    </source>
</evidence>
<dbReference type="Pfam" id="PF00801">
    <property type="entry name" value="PKD"/>
    <property type="match status" value="1"/>
</dbReference>
<dbReference type="Proteomes" id="UP000747542">
    <property type="component" value="Unassembled WGS sequence"/>
</dbReference>
<dbReference type="InterPro" id="IPR022409">
    <property type="entry name" value="PKD/Chitinase_dom"/>
</dbReference>
<feature type="transmembrane region" description="Helical" evidence="12">
    <location>
        <begin position="2450"/>
        <end position="2469"/>
    </location>
</feature>
<evidence type="ECO:0000256" key="8">
    <source>
        <dbReference type="ARBA" id="ARBA00023136"/>
    </source>
</evidence>
<evidence type="ECO:0000256" key="2">
    <source>
        <dbReference type="ARBA" id="ARBA00004651"/>
    </source>
</evidence>
<evidence type="ECO:0000256" key="3">
    <source>
        <dbReference type="ARBA" id="ARBA00007200"/>
    </source>
</evidence>
<dbReference type="InterPro" id="IPR035986">
    <property type="entry name" value="PKD_dom_sf"/>
</dbReference>
<dbReference type="InterPro" id="IPR001024">
    <property type="entry name" value="PLAT/LH2_dom"/>
</dbReference>
<dbReference type="InterPro" id="IPR013122">
    <property type="entry name" value="PKD1_2_channel"/>
</dbReference>
<keyword evidence="9" id="KW-1015">Disulfide bond</keyword>
<feature type="domain" description="PKD" evidence="13">
    <location>
        <begin position="354"/>
        <end position="419"/>
    </location>
</feature>
<gene>
    <name evidence="16" type="primary">Pkd1l2-L4</name>
    <name evidence="16" type="ORF">Hamer_G022135</name>
</gene>
<feature type="transmembrane region" description="Helical" evidence="12">
    <location>
        <begin position="2689"/>
        <end position="2708"/>
    </location>
</feature>
<evidence type="ECO:0000259" key="14">
    <source>
        <dbReference type="PROSITE" id="PS50095"/>
    </source>
</evidence>
<dbReference type="InterPro" id="IPR000601">
    <property type="entry name" value="PKD_dom"/>
</dbReference>
<feature type="transmembrane region" description="Helical" evidence="12">
    <location>
        <begin position="2897"/>
        <end position="2915"/>
    </location>
</feature>
<accession>A0A8J5JCB2</accession>
<feature type="transmembrane region" description="Helical" evidence="12">
    <location>
        <begin position="2857"/>
        <end position="2876"/>
    </location>
</feature>
<dbReference type="PANTHER" id="PTHR10877:SF150">
    <property type="entry name" value="REJ DOMAIN-CONTAINING PROTEIN"/>
    <property type="match status" value="1"/>
</dbReference>
<dbReference type="Pfam" id="PF01825">
    <property type="entry name" value="GPS"/>
    <property type="match status" value="1"/>
</dbReference>
<comment type="caution">
    <text evidence="16">The sequence shown here is derived from an EMBL/GenBank/DDBJ whole genome shotgun (WGS) entry which is preliminary data.</text>
</comment>
<feature type="transmembrane region" description="Helical" evidence="12">
    <location>
        <begin position="2426"/>
        <end position="2444"/>
    </location>
</feature>
<dbReference type="GO" id="GO:0005262">
    <property type="term" value="F:calcium channel activity"/>
    <property type="evidence" value="ECO:0007669"/>
    <property type="project" value="TreeGrafter"/>
</dbReference>
<feature type="transmembrane region" description="Helical" evidence="12">
    <location>
        <begin position="3047"/>
        <end position="3073"/>
    </location>
</feature>
<dbReference type="InterPro" id="IPR013783">
    <property type="entry name" value="Ig-like_fold"/>
</dbReference>
<dbReference type="CDD" id="cd00146">
    <property type="entry name" value="PKD"/>
    <property type="match status" value="2"/>
</dbReference>
<keyword evidence="7" id="KW-0966">Cell projection</keyword>
<feature type="region of interest" description="Disordered" evidence="11">
    <location>
        <begin position="1708"/>
        <end position="1727"/>
    </location>
</feature>
<evidence type="ECO:0000259" key="15">
    <source>
        <dbReference type="PROSITE" id="PS50221"/>
    </source>
</evidence>
<dbReference type="GO" id="GO:0005886">
    <property type="term" value="C:plasma membrane"/>
    <property type="evidence" value="ECO:0007669"/>
    <property type="project" value="UniProtKB-SubCell"/>
</dbReference>
<feature type="domain" description="PKD" evidence="13">
    <location>
        <begin position="159"/>
        <end position="218"/>
    </location>
</feature>
<feature type="non-terminal residue" evidence="16">
    <location>
        <position position="1"/>
    </location>
</feature>
<dbReference type="PROSITE" id="PS50095">
    <property type="entry name" value="PLAT"/>
    <property type="match status" value="1"/>
</dbReference>
<keyword evidence="4 12" id="KW-0812">Transmembrane</keyword>
<keyword evidence="7" id="KW-0969">Cilium</keyword>
<dbReference type="InterPro" id="IPR051223">
    <property type="entry name" value="Polycystin"/>
</dbReference>
<dbReference type="PROSITE" id="PS50093">
    <property type="entry name" value="PKD"/>
    <property type="match status" value="3"/>
</dbReference>
<dbReference type="InterPro" id="IPR036392">
    <property type="entry name" value="PLAT/LH2_dom_sf"/>
</dbReference>
<keyword evidence="17" id="KW-1185">Reference proteome</keyword>
<evidence type="ECO:0000256" key="6">
    <source>
        <dbReference type="ARBA" id="ARBA00022989"/>
    </source>
</evidence>
<dbReference type="SUPFAM" id="SSF49723">
    <property type="entry name" value="Lipase/lipooxygenase domain (PLAT/LH2 domain)"/>
    <property type="match status" value="1"/>
</dbReference>
<dbReference type="FunFam" id="2.60.60.20:FF:000022">
    <property type="entry name" value="Uncharacterized protein"/>
    <property type="match status" value="1"/>
</dbReference>
<dbReference type="Gene3D" id="2.60.220.50">
    <property type="match status" value="1"/>
</dbReference>
<keyword evidence="8 12" id="KW-0472">Membrane</keyword>
<dbReference type="GO" id="GO:0005929">
    <property type="term" value="C:cilium"/>
    <property type="evidence" value="ECO:0007669"/>
    <property type="project" value="UniProtKB-SubCell"/>
</dbReference>
<name>A0A8J5JCB2_HOMAM</name>
<evidence type="ECO:0000256" key="4">
    <source>
        <dbReference type="ARBA" id="ARBA00022692"/>
    </source>
</evidence>
<feature type="transmembrane region" description="Helical" evidence="12">
    <location>
        <begin position="2552"/>
        <end position="2578"/>
    </location>
</feature>
<comment type="similarity">
    <text evidence="3">Belongs to the polycystin family.</text>
</comment>
<dbReference type="SMART" id="SM00089">
    <property type="entry name" value="PKD"/>
    <property type="match status" value="8"/>
</dbReference>
<dbReference type="Gene3D" id="2.60.60.20">
    <property type="entry name" value="PLAT/LH2 domain"/>
    <property type="match status" value="1"/>
</dbReference>
<dbReference type="Pfam" id="PF01477">
    <property type="entry name" value="PLAT"/>
    <property type="match status" value="1"/>
</dbReference>
<evidence type="ECO:0000313" key="17">
    <source>
        <dbReference type="Proteomes" id="UP000747542"/>
    </source>
</evidence>
<evidence type="ECO:0000256" key="7">
    <source>
        <dbReference type="ARBA" id="ARBA00023069"/>
    </source>
</evidence>
<dbReference type="Gene3D" id="2.60.40.10">
    <property type="entry name" value="Immunoglobulins"/>
    <property type="match status" value="2"/>
</dbReference>
<proteinExistence type="inferred from homology"/>
<feature type="transmembrane region" description="Helical" evidence="12">
    <location>
        <begin position="2590"/>
        <end position="2612"/>
    </location>
</feature>
<dbReference type="InterPro" id="IPR057244">
    <property type="entry name" value="GAIN_B"/>
</dbReference>
<dbReference type="SMART" id="SM00303">
    <property type="entry name" value="GPS"/>
    <property type="match status" value="1"/>
</dbReference>
<comment type="caution">
    <text evidence="10">Lacks conserved residue(s) required for the propagation of feature annotation.</text>
</comment>
<evidence type="ECO:0000313" key="16">
    <source>
        <dbReference type="EMBL" id="KAG7154293.1"/>
    </source>
</evidence>
<dbReference type="PROSITE" id="PS50221">
    <property type="entry name" value="GAIN_B"/>
    <property type="match status" value="1"/>
</dbReference>
<dbReference type="EMBL" id="JAHLQT010044612">
    <property type="protein sequence ID" value="KAG7154293.1"/>
    <property type="molecule type" value="Genomic_DNA"/>
</dbReference>
<dbReference type="InterPro" id="IPR046338">
    <property type="entry name" value="GAIN_dom_sf"/>
</dbReference>
<feature type="transmembrane region" description="Helical" evidence="12">
    <location>
        <begin position="2215"/>
        <end position="2235"/>
    </location>
</feature>
<feature type="domain" description="PLAT" evidence="14">
    <location>
        <begin position="2260"/>
        <end position="2380"/>
    </location>
</feature>
<dbReference type="PANTHER" id="PTHR10877">
    <property type="entry name" value="POLYCYSTIN FAMILY MEMBER"/>
    <property type="match status" value="1"/>
</dbReference>
<evidence type="ECO:0000259" key="13">
    <source>
        <dbReference type="PROSITE" id="PS50093"/>
    </source>
</evidence>
<dbReference type="Pfam" id="PF20519">
    <property type="entry name" value="Polycystin_dom"/>
    <property type="match status" value="1"/>
</dbReference>
<feature type="compositionally biased region" description="Low complexity" evidence="11">
    <location>
        <begin position="2508"/>
        <end position="2518"/>
    </location>
</feature>
<keyword evidence="5" id="KW-0732">Signal</keyword>